<name>A0AAD7G8Q5_MYCRO</name>
<accession>A0AAD7G8Q5</accession>
<gene>
    <name evidence="1" type="ORF">B0H17DRAFT_1141710</name>
</gene>
<evidence type="ECO:0000313" key="1">
    <source>
        <dbReference type="EMBL" id="KAJ7670968.1"/>
    </source>
</evidence>
<comment type="caution">
    <text evidence="1">The sequence shown here is derived from an EMBL/GenBank/DDBJ whole genome shotgun (WGS) entry which is preliminary data.</text>
</comment>
<keyword evidence="2" id="KW-1185">Reference proteome</keyword>
<reference evidence="1" key="1">
    <citation type="submission" date="2023-03" db="EMBL/GenBank/DDBJ databases">
        <title>Massive genome expansion in bonnet fungi (Mycena s.s.) driven by repeated elements and novel gene families across ecological guilds.</title>
        <authorList>
            <consortium name="Lawrence Berkeley National Laboratory"/>
            <person name="Harder C.B."/>
            <person name="Miyauchi S."/>
            <person name="Viragh M."/>
            <person name="Kuo A."/>
            <person name="Thoen E."/>
            <person name="Andreopoulos B."/>
            <person name="Lu D."/>
            <person name="Skrede I."/>
            <person name="Drula E."/>
            <person name="Henrissat B."/>
            <person name="Morin E."/>
            <person name="Kohler A."/>
            <person name="Barry K."/>
            <person name="LaButti K."/>
            <person name="Morin E."/>
            <person name="Salamov A."/>
            <person name="Lipzen A."/>
            <person name="Mereny Z."/>
            <person name="Hegedus B."/>
            <person name="Baldrian P."/>
            <person name="Stursova M."/>
            <person name="Weitz H."/>
            <person name="Taylor A."/>
            <person name="Grigoriev I.V."/>
            <person name="Nagy L.G."/>
            <person name="Martin F."/>
            <person name="Kauserud H."/>
        </authorList>
    </citation>
    <scope>NUCLEOTIDE SEQUENCE</scope>
    <source>
        <strain evidence="1">CBHHK067</strain>
    </source>
</reference>
<dbReference type="AlphaFoldDB" id="A0AAD7G8Q5"/>
<dbReference type="Proteomes" id="UP001221757">
    <property type="component" value="Unassembled WGS sequence"/>
</dbReference>
<organism evidence="1 2">
    <name type="scientific">Mycena rosella</name>
    <name type="common">Pink bonnet</name>
    <name type="synonym">Agaricus rosellus</name>
    <dbReference type="NCBI Taxonomy" id="1033263"/>
    <lineage>
        <taxon>Eukaryota</taxon>
        <taxon>Fungi</taxon>
        <taxon>Dikarya</taxon>
        <taxon>Basidiomycota</taxon>
        <taxon>Agaricomycotina</taxon>
        <taxon>Agaricomycetes</taxon>
        <taxon>Agaricomycetidae</taxon>
        <taxon>Agaricales</taxon>
        <taxon>Marasmiineae</taxon>
        <taxon>Mycenaceae</taxon>
        <taxon>Mycena</taxon>
    </lineage>
</organism>
<evidence type="ECO:0000313" key="2">
    <source>
        <dbReference type="Proteomes" id="UP001221757"/>
    </source>
</evidence>
<protein>
    <submittedName>
        <fullName evidence="1">Uncharacterized protein</fullName>
    </submittedName>
</protein>
<proteinExistence type="predicted"/>
<sequence>MAKTPRGWHGNTMENHGMPRFIDFKSGLQEHPRWPKDGPDGVPNIDVLSCQEFGGAVTLSGICRTSARFGAGERGSKQTIRCEARSLAQSVAAVLGATGVDGTGDNILDEGMPECLTVWGWVVGADADPVGSVTVTAAYVAGVEAGAVGAGARVRAG</sequence>
<dbReference type="EMBL" id="JARKIE010000178">
    <property type="protein sequence ID" value="KAJ7670968.1"/>
    <property type="molecule type" value="Genomic_DNA"/>
</dbReference>